<dbReference type="EMBL" id="JAERRI010000007">
    <property type="protein sequence ID" value="MBL1090549.1"/>
    <property type="molecule type" value="Genomic_DNA"/>
</dbReference>
<evidence type="ECO:0000256" key="6">
    <source>
        <dbReference type="ARBA" id="ARBA00023136"/>
    </source>
</evidence>
<keyword evidence="2" id="KW-0813">Transport</keyword>
<proteinExistence type="predicted"/>
<feature type="region of interest" description="Disordered" evidence="7">
    <location>
        <begin position="411"/>
        <end position="433"/>
    </location>
</feature>
<dbReference type="PANTHER" id="PTHR32468:SF0">
    <property type="entry name" value="K(+)_H(+) ANTIPORTER 1"/>
    <property type="match status" value="1"/>
</dbReference>
<evidence type="ECO:0000313" key="10">
    <source>
        <dbReference type="EMBL" id="MBL1090549.1"/>
    </source>
</evidence>
<feature type="transmembrane region" description="Helical" evidence="8">
    <location>
        <begin position="377"/>
        <end position="397"/>
    </location>
</feature>
<feature type="transmembrane region" description="Helical" evidence="8">
    <location>
        <begin position="31"/>
        <end position="50"/>
    </location>
</feature>
<evidence type="ECO:0000256" key="7">
    <source>
        <dbReference type="SAM" id="MobiDB-lite"/>
    </source>
</evidence>
<feature type="transmembrane region" description="Helical" evidence="8">
    <location>
        <begin position="316"/>
        <end position="340"/>
    </location>
</feature>
<name>A0ABS1MS25_9ACTN</name>
<dbReference type="Gene3D" id="1.20.1530.20">
    <property type="match status" value="1"/>
</dbReference>
<evidence type="ECO:0000256" key="4">
    <source>
        <dbReference type="ARBA" id="ARBA00022989"/>
    </source>
</evidence>
<evidence type="ECO:0000256" key="2">
    <source>
        <dbReference type="ARBA" id="ARBA00022448"/>
    </source>
</evidence>
<feature type="transmembrane region" description="Helical" evidence="8">
    <location>
        <begin position="167"/>
        <end position="190"/>
    </location>
</feature>
<keyword evidence="3 8" id="KW-0812">Transmembrane</keyword>
<evidence type="ECO:0000256" key="3">
    <source>
        <dbReference type="ARBA" id="ARBA00022692"/>
    </source>
</evidence>
<accession>A0ABS1MS25</accession>
<protein>
    <submittedName>
        <fullName evidence="10">Cation:proton antiporter</fullName>
    </submittedName>
</protein>
<keyword evidence="11" id="KW-1185">Reference proteome</keyword>
<evidence type="ECO:0000256" key="5">
    <source>
        <dbReference type="ARBA" id="ARBA00023065"/>
    </source>
</evidence>
<evidence type="ECO:0000256" key="1">
    <source>
        <dbReference type="ARBA" id="ARBA00004141"/>
    </source>
</evidence>
<sequence>MSGGLLVPAGVLLATALVLGRLAVRVGMPAVVGELCAGILLGPSVLGHAVPALSSWLPRAAVPHGPLDSIGQLGVVLLVGTTGIEIDTKMLRRRKAATLTVGTTGLLVPLGLGVTAGFLLPSSLVAVGSGQPVFAAFLGVALCVSAIPVIAKILADMRLLHRTVGQLILGAGMVDDAIGWLLLSVVSAMASSQVRAGHVLLSVGYMAGVVILALTVVRPLVRRALAMAERAGDAAPTIAVVTTVLVLGAAATQSLGLEAMLGAFIGGVLIGSGSDVDLRKLAPLRTVVMAVFAPLFFATAGLHLDLAALAHPVVALAAGVVLTIAVLGKFAGAFLGALLARLGMWEAVAMGAGMNARGVIQIVVATAGLRLGVLTTATYTIVVLVAVVTSVMAPPVLRVAMHRIEQTEEEELRRRDLAAFSEPSIEGPPPQRQ</sequence>
<feature type="transmembrane region" description="Helical" evidence="8">
    <location>
        <begin position="132"/>
        <end position="155"/>
    </location>
</feature>
<feature type="transmembrane region" description="Helical" evidence="8">
    <location>
        <begin position="98"/>
        <end position="120"/>
    </location>
</feature>
<keyword evidence="4 8" id="KW-1133">Transmembrane helix</keyword>
<keyword evidence="5" id="KW-0406">Ion transport</keyword>
<dbReference type="Proteomes" id="UP000629371">
    <property type="component" value="Unassembled WGS sequence"/>
</dbReference>
<feature type="domain" description="Cation/H+ exchanger transmembrane" evidence="9">
    <location>
        <begin position="14"/>
        <end position="398"/>
    </location>
</feature>
<dbReference type="InterPro" id="IPR050794">
    <property type="entry name" value="CPA2_transporter"/>
</dbReference>
<dbReference type="RefSeq" id="WP_201804090.1">
    <property type="nucleotide sequence ID" value="NZ_JAERRI010000007.1"/>
</dbReference>
<gene>
    <name evidence="10" type="ORF">JK360_14265</name>
</gene>
<reference evidence="10 11" key="1">
    <citation type="submission" date="2021-01" db="EMBL/GenBank/DDBJ databases">
        <title>WGS of actinomycetes isolated from Thailand.</title>
        <authorList>
            <person name="Thawai C."/>
        </authorList>
    </citation>
    <scope>NUCLEOTIDE SEQUENCE [LARGE SCALE GENOMIC DNA]</scope>
    <source>
        <strain evidence="10 11">CH9-7</strain>
    </source>
</reference>
<dbReference type="PANTHER" id="PTHR32468">
    <property type="entry name" value="CATION/H + ANTIPORTER"/>
    <property type="match status" value="1"/>
</dbReference>
<dbReference type="Pfam" id="PF00999">
    <property type="entry name" value="Na_H_Exchanger"/>
    <property type="match status" value="1"/>
</dbReference>
<evidence type="ECO:0000259" key="9">
    <source>
        <dbReference type="Pfam" id="PF00999"/>
    </source>
</evidence>
<evidence type="ECO:0000313" key="11">
    <source>
        <dbReference type="Proteomes" id="UP000629371"/>
    </source>
</evidence>
<comment type="caution">
    <text evidence="10">The sequence shown here is derived from an EMBL/GenBank/DDBJ whole genome shotgun (WGS) entry which is preliminary data.</text>
</comment>
<feature type="transmembrane region" description="Helical" evidence="8">
    <location>
        <begin position="286"/>
        <end position="304"/>
    </location>
</feature>
<dbReference type="InterPro" id="IPR038770">
    <property type="entry name" value="Na+/solute_symporter_sf"/>
</dbReference>
<keyword evidence="6 8" id="KW-0472">Membrane</keyword>
<feature type="transmembrane region" description="Helical" evidence="8">
    <location>
        <begin position="70"/>
        <end position="86"/>
    </location>
</feature>
<feature type="transmembrane region" description="Helical" evidence="8">
    <location>
        <begin position="257"/>
        <end position="274"/>
    </location>
</feature>
<evidence type="ECO:0000256" key="8">
    <source>
        <dbReference type="SAM" id="Phobius"/>
    </source>
</evidence>
<organism evidence="10 11">
    <name type="scientific">Streptomyces siderophoricus</name>
    <dbReference type="NCBI Taxonomy" id="2802281"/>
    <lineage>
        <taxon>Bacteria</taxon>
        <taxon>Bacillati</taxon>
        <taxon>Actinomycetota</taxon>
        <taxon>Actinomycetes</taxon>
        <taxon>Kitasatosporales</taxon>
        <taxon>Streptomycetaceae</taxon>
        <taxon>Streptomyces</taxon>
    </lineage>
</organism>
<feature type="transmembrane region" description="Helical" evidence="8">
    <location>
        <begin position="233"/>
        <end position="251"/>
    </location>
</feature>
<comment type="subcellular location">
    <subcellularLocation>
        <location evidence="1">Membrane</location>
        <topology evidence="1">Multi-pass membrane protein</topology>
    </subcellularLocation>
</comment>
<dbReference type="InterPro" id="IPR006153">
    <property type="entry name" value="Cation/H_exchanger_TM"/>
</dbReference>
<feature type="transmembrane region" description="Helical" evidence="8">
    <location>
        <begin position="6"/>
        <end position="24"/>
    </location>
</feature>
<feature type="transmembrane region" description="Helical" evidence="8">
    <location>
        <begin position="196"/>
        <end position="221"/>
    </location>
</feature>